<dbReference type="FunCoup" id="A0A059CZ18">
    <property type="interactions" value="773"/>
</dbReference>
<dbReference type="SUPFAM" id="SSF48371">
    <property type="entry name" value="ARM repeat"/>
    <property type="match status" value="1"/>
</dbReference>
<comment type="function">
    <text evidence="2">Functions as an E3 ubiquitin ligase.</text>
</comment>
<keyword evidence="6" id="KW-0677">Repeat</keyword>
<dbReference type="PROSITE" id="PS51698">
    <property type="entry name" value="U_BOX"/>
    <property type="match status" value="1"/>
</dbReference>
<dbReference type="EC" id="2.3.2.27" evidence="4"/>
<dbReference type="GO" id="GO:0005634">
    <property type="term" value="C:nucleus"/>
    <property type="evidence" value="ECO:0000318"/>
    <property type="project" value="GO_Central"/>
</dbReference>
<dbReference type="KEGG" id="egr:104418303"/>
<dbReference type="InterPro" id="IPR003613">
    <property type="entry name" value="Ubox_domain"/>
</dbReference>
<evidence type="ECO:0000256" key="1">
    <source>
        <dbReference type="ARBA" id="ARBA00000900"/>
    </source>
</evidence>
<feature type="domain" description="U-box" evidence="10">
    <location>
        <begin position="31"/>
        <end position="105"/>
    </location>
</feature>
<dbReference type="InterPro" id="IPR011989">
    <property type="entry name" value="ARM-like"/>
</dbReference>
<evidence type="ECO:0000259" key="10">
    <source>
        <dbReference type="PROSITE" id="PS51698"/>
    </source>
</evidence>
<evidence type="ECO:0000313" key="11">
    <source>
        <dbReference type="EMBL" id="KCW83406.1"/>
    </source>
</evidence>
<dbReference type="FunFam" id="1.25.10.10:FF:000578">
    <property type="entry name" value="RING-type E3 ubiquitin transferase"/>
    <property type="match status" value="1"/>
</dbReference>
<dbReference type="PANTHER" id="PTHR23315">
    <property type="entry name" value="U BOX DOMAIN-CONTAINING"/>
    <property type="match status" value="1"/>
</dbReference>
<feature type="compositionally biased region" description="Basic residues" evidence="9">
    <location>
        <begin position="1"/>
        <end position="11"/>
    </location>
</feature>
<dbReference type="OMA" id="RVDHFYS"/>
<reference evidence="11" key="1">
    <citation type="submission" date="2013-07" db="EMBL/GenBank/DDBJ databases">
        <title>The genome of Eucalyptus grandis.</title>
        <authorList>
            <person name="Schmutz J."/>
            <person name="Hayes R."/>
            <person name="Myburg A."/>
            <person name="Tuskan G."/>
            <person name="Grattapaglia D."/>
            <person name="Rokhsar D.S."/>
        </authorList>
    </citation>
    <scope>NUCLEOTIDE SEQUENCE</scope>
    <source>
        <tissue evidence="11">Leaf extractions</tissue>
    </source>
</reference>
<feature type="repeat" description="ARM" evidence="8">
    <location>
        <begin position="301"/>
        <end position="338"/>
    </location>
</feature>
<evidence type="ECO:0000256" key="9">
    <source>
        <dbReference type="SAM" id="MobiDB-lite"/>
    </source>
</evidence>
<dbReference type="AlphaFoldDB" id="A0A059CZ18"/>
<dbReference type="UniPathway" id="UPA00143"/>
<dbReference type="InterPro" id="IPR016024">
    <property type="entry name" value="ARM-type_fold"/>
</dbReference>
<dbReference type="Gene3D" id="1.25.10.10">
    <property type="entry name" value="Leucine-rich Repeat Variant"/>
    <property type="match status" value="1"/>
</dbReference>
<dbReference type="eggNOG" id="ENOG502QPJU">
    <property type="taxonomic scope" value="Eukaryota"/>
</dbReference>
<gene>
    <name evidence="11" type="ORF">EUGRSUZ_B00340</name>
</gene>
<dbReference type="EMBL" id="KK198754">
    <property type="protein sequence ID" value="KCW83406.1"/>
    <property type="molecule type" value="Genomic_DNA"/>
</dbReference>
<evidence type="ECO:0000256" key="2">
    <source>
        <dbReference type="ARBA" id="ARBA00003861"/>
    </source>
</evidence>
<accession>A0A059CZ18</accession>
<dbReference type="SUPFAM" id="SSF57850">
    <property type="entry name" value="RING/U-box"/>
    <property type="match status" value="1"/>
</dbReference>
<dbReference type="Gramene" id="KCW83406">
    <property type="protein sequence ID" value="KCW83406"/>
    <property type="gene ID" value="EUGRSUZ_B00340"/>
</dbReference>
<evidence type="ECO:0000256" key="8">
    <source>
        <dbReference type="PROSITE-ProRule" id="PRU00259"/>
    </source>
</evidence>
<evidence type="ECO:0000256" key="6">
    <source>
        <dbReference type="ARBA" id="ARBA00022737"/>
    </source>
</evidence>
<dbReference type="InterPro" id="IPR000225">
    <property type="entry name" value="Armadillo"/>
</dbReference>
<proteinExistence type="predicted"/>
<evidence type="ECO:0000256" key="7">
    <source>
        <dbReference type="ARBA" id="ARBA00022786"/>
    </source>
</evidence>
<comment type="pathway">
    <text evidence="3">Protein modification; protein ubiquitination.</text>
</comment>
<feature type="region of interest" description="Disordered" evidence="9">
    <location>
        <begin position="1"/>
        <end position="35"/>
    </location>
</feature>
<feature type="compositionally biased region" description="Low complexity" evidence="9">
    <location>
        <begin position="18"/>
        <end position="28"/>
    </location>
</feature>
<sequence>MGGGNGRRRRWIPSFGRSSSSASNSSAAKDPPPREFLCPVTGSLMADPVVVSSGQTFERVCAEVCRDLGFAPPLDDGARPDFAALIENQALKRAILNWCDKSGSPPPRPPDYRSVESAVRSKIAAEDAEKVGPIPVIRDSEKELLRGVAENPPMIYSHAVSAVGPRVNHFYSSSSEESVVLPATPETPLPLTTRPSCFSPWSSSEIVEGETSGSAPNPEEENLLAKLESAELLDQEQGLLLLRKITRTKEESRISLCTPRMIAALKPLLAARHDAVQVNAVASLVNLSLGNGNKVKIVRSGVVPPLIDVLKGGCVEAQEHAAGALFSLALEDDNKMAIGVLGALPPLLHALRSESERTRHDSALALYNLTLVQTNRIKLVKLNAVSALLGMLKSRNLANRVLLILCNLAACVEGRSAMLDANAVAILVELLRRKEVGSEATRENCVAALYAMSHGSMRFKGLARDAKAVEALREVEEKGTDRAREKARRLMEIMRGREQDEEEDPNGLVPSESGGFTRTRYRLGGFGSDGRNLYGANTADF</sequence>
<keyword evidence="5" id="KW-0808">Transferase</keyword>
<dbReference type="PROSITE" id="PS50176">
    <property type="entry name" value="ARM_REPEAT"/>
    <property type="match status" value="1"/>
</dbReference>
<evidence type="ECO:0000256" key="4">
    <source>
        <dbReference type="ARBA" id="ARBA00012483"/>
    </source>
</evidence>
<dbReference type="GO" id="GO:0016567">
    <property type="term" value="P:protein ubiquitination"/>
    <property type="evidence" value="ECO:0007669"/>
    <property type="project" value="UniProtKB-UniPathway"/>
</dbReference>
<comment type="catalytic activity">
    <reaction evidence="1">
        <text>S-ubiquitinyl-[E2 ubiquitin-conjugating enzyme]-L-cysteine + [acceptor protein]-L-lysine = [E2 ubiquitin-conjugating enzyme]-L-cysteine + N(6)-ubiquitinyl-[acceptor protein]-L-lysine.</text>
        <dbReference type="EC" id="2.3.2.27"/>
    </reaction>
</comment>
<dbReference type="GO" id="GO:0005737">
    <property type="term" value="C:cytoplasm"/>
    <property type="evidence" value="ECO:0000318"/>
    <property type="project" value="GO_Central"/>
</dbReference>
<evidence type="ECO:0000256" key="5">
    <source>
        <dbReference type="ARBA" id="ARBA00022679"/>
    </source>
</evidence>
<feature type="region of interest" description="Disordered" evidence="9">
    <location>
        <begin position="495"/>
        <end position="516"/>
    </location>
</feature>
<keyword evidence="7" id="KW-0833">Ubl conjugation pathway</keyword>
<dbReference type="InParanoid" id="A0A059CZ18"/>
<dbReference type="PANTHER" id="PTHR23315:SF276">
    <property type="entry name" value="U-BOX DOMAIN-CONTAINING PROTEIN 38"/>
    <property type="match status" value="1"/>
</dbReference>
<dbReference type="OrthoDB" id="7537227at2759"/>
<dbReference type="SMART" id="SM00185">
    <property type="entry name" value="ARM"/>
    <property type="match status" value="5"/>
</dbReference>
<protein>
    <recommendedName>
        <fullName evidence="4">RING-type E3 ubiquitin transferase</fullName>
        <ecNumber evidence="4">2.3.2.27</ecNumber>
    </recommendedName>
</protein>
<organism evidence="11">
    <name type="scientific">Eucalyptus grandis</name>
    <name type="common">Flooded gum</name>
    <dbReference type="NCBI Taxonomy" id="71139"/>
    <lineage>
        <taxon>Eukaryota</taxon>
        <taxon>Viridiplantae</taxon>
        <taxon>Streptophyta</taxon>
        <taxon>Embryophyta</taxon>
        <taxon>Tracheophyta</taxon>
        <taxon>Spermatophyta</taxon>
        <taxon>Magnoliopsida</taxon>
        <taxon>eudicotyledons</taxon>
        <taxon>Gunneridae</taxon>
        <taxon>Pentapetalae</taxon>
        <taxon>rosids</taxon>
        <taxon>malvids</taxon>
        <taxon>Myrtales</taxon>
        <taxon>Myrtaceae</taxon>
        <taxon>Myrtoideae</taxon>
        <taxon>Eucalypteae</taxon>
        <taxon>Eucalyptus</taxon>
    </lineage>
</organism>
<dbReference type="InterPro" id="IPR013083">
    <property type="entry name" value="Znf_RING/FYVE/PHD"/>
</dbReference>
<dbReference type="SMART" id="SM00504">
    <property type="entry name" value="Ubox"/>
    <property type="match status" value="1"/>
</dbReference>
<dbReference type="GO" id="GO:0061630">
    <property type="term" value="F:ubiquitin protein ligase activity"/>
    <property type="evidence" value="ECO:0007669"/>
    <property type="project" value="UniProtKB-EC"/>
</dbReference>
<dbReference type="Gene3D" id="3.30.40.10">
    <property type="entry name" value="Zinc/RING finger domain, C3HC4 (zinc finger)"/>
    <property type="match status" value="1"/>
</dbReference>
<evidence type="ECO:0000256" key="3">
    <source>
        <dbReference type="ARBA" id="ARBA00004906"/>
    </source>
</evidence>
<name>A0A059CZ18_EUCGR</name>
<dbReference type="Pfam" id="PF00514">
    <property type="entry name" value="Arm"/>
    <property type="match status" value="2"/>
</dbReference>
<dbReference type="Pfam" id="PF04564">
    <property type="entry name" value="U-box"/>
    <property type="match status" value="1"/>
</dbReference>